<gene>
    <name evidence="3" type="ORF">NE237_031065</name>
</gene>
<feature type="transmembrane region" description="Helical" evidence="2">
    <location>
        <begin position="132"/>
        <end position="157"/>
    </location>
</feature>
<feature type="transmembrane region" description="Helical" evidence="2">
    <location>
        <begin position="12"/>
        <end position="32"/>
    </location>
</feature>
<feature type="compositionally biased region" description="Low complexity" evidence="1">
    <location>
        <begin position="216"/>
        <end position="229"/>
    </location>
</feature>
<comment type="caution">
    <text evidence="3">The sequence shown here is derived from an EMBL/GenBank/DDBJ whole genome shotgun (WGS) entry which is preliminary data.</text>
</comment>
<accession>A0A9Q0GL98</accession>
<dbReference type="AlphaFoldDB" id="A0A9Q0GL98"/>
<feature type="transmembrane region" description="Helical" evidence="2">
    <location>
        <begin position="184"/>
        <end position="210"/>
    </location>
</feature>
<keyword evidence="2" id="KW-0812">Transmembrane</keyword>
<proteinExistence type="predicted"/>
<feature type="transmembrane region" description="Helical" evidence="2">
    <location>
        <begin position="57"/>
        <end position="79"/>
    </location>
</feature>
<reference evidence="3" key="1">
    <citation type="journal article" date="2023" name="Plant J.">
        <title>The genome of the king protea, Protea cynaroides.</title>
        <authorList>
            <person name="Chang J."/>
            <person name="Duong T.A."/>
            <person name="Schoeman C."/>
            <person name="Ma X."/>
            <person name="Roodt D."/>
            <person name="Barker N."/>
            <person name="Li Z."/>
            <person name="Van de Peer Y."/>
            <person name="Mizrachi E."/>
        </authorList>
    </citation>
    <scope>NUCLEOTIDE SEQUENCE</scope>
    <source>
        <tissue evidence="3">Young leaves</tissue>
    </source>
</reference>
<feature type="region of interest" description="Disordered" evidence="1">
    <location>
        <begin position="216"/>
        <end position="243"/>
    </location>
</feature>
<sequence length="275" mass="29391">MEIMGRVPEARVPLSMVFIGGVMRSYAMIFTASRTSPAEVGVQENEDDGLVGLTKGLAHGVMVSMATTLVIGSSGKLLYEKEDDAPRFFQLVVQAGSMDFKHSSWTLLNQGATTQQSRFSDSLEMRPQMRGVILVLSHVRIMFVTGGVIQITGVGILQMGSETSREVKGHCSMPPPAPPSPPSAYLLLLLYIAASSSISTFCILVAAAIYGHLSSALSPSPSSSPYSPSDRVRRRPAPSPPSDCRCYRSSGGFLVAASVASVVQSQHKRAHFQGI</sequence>
<keyword evidence="2" id="KW-0472">Membrane</keyword>
<name>A0A9Q0GL98_9MAGN</name>
<keyword evidence="4" id="KW-1185">Reference proteome</keyword>
<organism evidence="3 4">
    <name type="scientific">Protea cynaroides</name>
    <dbReference type="NCBI Taxonomy" id="273540"/>
    <lineage>
        <taxon>Eukaryota</taxon>
        <taxon>Viridiplantae</taxon>
        <taxon>Streptophyta</taxon>
        <taxon>Embryophyta</taxon>
        <taxon>Tracheophyta</taxon>
        <taxon>Spermatophyta</taxon>
        <taxon>Magnoliopsida</taxon>
        <taxon>Proteales</taxon>
        <taxon>Proteaceae</taxon>
        <taxon>Protea</taxon>
    </lineage>
</organism>
<evidence type="ECO:0000256" key="2">
    <source>
        <dbReference type="SAM" id="Phobius"/>
    </source>
</evidence>
<dbReference type="EMBL" id="JAMYWD010000024">
    <property type="protein sequence ID" value="KAJ4949926.1"/>
    <property type="molecule type" value="Genomic_DNA"/>
</dbReference>
<keyword evidence="2" id="KW-1133">Transmembrane helix</keyword>
<protein>
    <submittedName>
        <fullName evidence="3">Uncharacterized protein</fullName>
    </submittedName>
</protein>
<dbReference type="Proteomes" id="UP001141806">
    <property type="component" value="Unassembled WGS sequence"/>
</dbReference>
<evidence type="ECO:0000256" key="1">
    <source>
        <dbReference type="SAM" id="MobiDB-lite"/>
    </source>
</evidence>
<evidence type="ECO:0000313" key="4">
    <source>
        <dbReference type="Proteomes" id="UP001141806"/>
    </source>
</evidence>
<evidence type="ECO:0000313" key="3">
    <source>
        <dbReference type="EMBL" id="KAJ4949926.1"/>
    </source>
</evidence>